<reference evidence="1" key="2">
    <citation type="submission" date="2014-03" db="EMBL/GenBank/DDBJ databases">
        <authorList>
            <person name="Genoscope - CEA"/>
        </authorList>
    </citation>
    <scope>NUCLEOTIDE SEQUENCE</scope>
</reference>
<name>A0A060W4F4_ONCMY</name>
<proteinExistence type="predicted"/>
<evidence type="ECO:0000313" key="1">
    <source>
        <dbReference type="EMBL" id="CDQ62153.1"/>
    </source>
</evidence>
<gene>
    <name evidence="1" type="ORF">GSONMT00066630001</name>
</gene>
<reference evidence="1" key="1">
    <citation type="journal article" date="2014" name="Nat. Commun.">
        <title>The rainbow trout genome provides novel insights into evolution after whole-genome duplication in vertebrates.</title>
        <authorList>
            <person name="Berthelot C."/>
            <person name="Brunet F."/>
            <person name="Chalopin D."/>
            <person name="Juanchich A."/>
            <person name="Bernard M."/>
            <person name="Noel B."/>
            <person name="Bento P."/>
            <person name="Da Silva C."/>
            <person name="Labadie K."/>
            <person name="Alberti A."/>
            <person name="Aury J.M."/>
            <person name="Louis A."/>
            <person name="Dehais P."/>
            <person name="Bardou P."/>
            <person name="Montfort J."/>
            <person name="Klopp C."/>
            <person name="Cabau C."/>
            <person name="Gaspin C."/>
            <person name="Thorgaard G.H."/>
            <person name="Boussaha M."/>
            <person name="Quillet E."/>
            <person name="Guyomard R."/>
            <person name="Galiana D."/>
            <person name="Bobe J."/>
            <person name="Volff J.N."/>
            <person name="Genet C."/>
            <person name="Wincker P."/>
            <person name="Jaillon O."/>
            <person name="Roest Crollius H."/>
            <person name="Guiguen Y."/>
        </authorList>
    </citation>
    <scope>NUCLEOTIDE SEQUENCE [LARGE SCALE GENOMIC DNA]</scope>
</reference>
<dbReference type="PaxDb" id="8022-A0A060W4F4"/>
<evidence type="ECO:0000313" key="2">
    <source>
        <dbReference type="Proteomes" id="UP000193380"/>
    </source>
</evidence>
<dbReference type="EMBL" id="FR904399">
    <property type="protein sequence ID" value="CDQ62153.1"/>
    <property type="molecule type" value="Genomic_DNA"/>
</dbReference>
<protein>
    <submittedName>
        <fullName evidence="1">Uncharacterized protein</fullName>
    </submittedName>
</protein>
<dbReference type="STRING" id="8022.A0A060W4F4"/>
<organism evidence="1 2">
    <name type="scientific">Oncorhynchus mykiss</name>
    <name type="common">Rainbow trout</name>
    <name type="synonym">Salmo gairdneri</name>
    <dbReference type="NCBI Taxonomy" id="8022"/>
    <lineage>
        <taxon>Eukaryota</taxon>
        <taxon>Metazoa</taxon>
        <taxon>Chordata</taxon>
        <taxon>Craniata</taxon>
        <taxon>Vertebrata</taxon>
        <taxon>Euteleostomi</taxon>
        <taxon>Actinopterygii</taxon>
        <taxon>Neopterygii</taxon>
        <taxon>Teleostei</taxon>
        <taxon>Protacanthopterygii</taxon>
        <taxon>Salmoniformes</taxon>
        <taxon>Salmonidae</taxon>
        <taxon>Salmoninae</taxon>
        <taxon>Oncorhynchus</taxon>
    </lineage>
</organism>
<accession>A0A060W4F4</accession>
<dbReference type="Proteomes" id="UP000193380">
    <property type="component" value="Unassembled WGS sequence"/>
</dbReference>
<sequence>MFKNILIYILFEGTSLADQVRRIKDIEAIESKSFVPQAFKSSRDSVKCSEAPRGQTPAALSNITDISSLPTTIRYNDSDTLAHPRVSSPLSHTHTFPIGGHKHTHTHRNMKYRIDCLRVLGPLITHTCPLRLFDSHTHTHPTHDNQEFPSTQSQALG</sequence>
<dbReference type="AlphaFoldDB" id="A0A060W4F4"/>